<feature type="binding site" evidence="12">
    <location>
        <position position="554"/>
    </location>
    <ligand>
        <name>Zn(2+)</name>
        <dbReference type="ChEBI" id="CHEBI:29105"/>
        <label>1</label>
    </ligand>
</feature>
<evidence type="ECO:0000313" key="15">
    <source>
        <dbReference type="EMBL" id="WKN34972.1"/>
    </source>
</evidence>
<dbReference type="GO" id="GO:0006270">
    <property type="term" value="P:DNA replication initiation"/>
    <property type="evidence" value="ECO:0007669"/>
    <property type="project" value="TreeGrafter"/>
</dbReference>
<dbReference type="Pfam" id="PF18074">
    <property type="entry name" value="PriA_C"/>
    <property type="match status" value="1"/>
</dbReference>
<evidence type="ECO:0000256" key="6">
    <source>
        <dbReference type="ARBA" id="ARBA00022806"/>
    </source>
</evidence>
<dbReference type="GO" id="GO:0006269">
    <property type="term" value="P:DNA replication, synthesis of primer"/>
    <property type="evidence" value="ECO:0007669"/>
    <property type="project" value="UniProtKB-KW"/>
</dbReference>
<evidence type="ECO:0000256" key="1">
    <source>
        <dbReference type="ARBA" id="ARBA00022515"/>
    </source>
</evidence>
<proteinExistence type="inferred from homology"/>
<feature type="binding site" evidence="12">
    <location>
        <position position="581"/>
    </location>
    <ligand>
        <name>Zn(2+)</name>
        <dbReference type="ChEBI" id="CHEBI:29105"/>
        <label>2</label>
    </ligand>
</feature>
<evidence type="ECO:0000256" key="8">
    <source>
        <dbReference type="ARBA" id="ARBA00022840"/>
    </source>
</evidence>
<comment type="cofactor">
    <cofactor evidence="12">
        <name>Zn(2+)</name>
        <dbReference type="ChEBI" id="CHEBI:29105"/>
    </cofactor>
    <text evidence="12">Binds 2 zinc ions per subunit.</text>
</comment>
<dbReference type="CDD" id="cd18804">
    <property type="entry name" value="SF2_C_priA"/>
    <property type="match status" value="1"/>
</dbReference>
<dbReference type="GO" id="GO:0016787">
    <property type="term" value="F:hydrolase activity"/>
    <property type="evidence" value="ECO:0007669"/>
    <property type="project" value="UniProtKB-KW"/>
</dbReference>
<dbReference type="Gene3D" id="3.40.50.300">
    <property type="entry name" value="P-loop containing nucleotide triphosphate hydrolases"/>
    <property type="match status" value="2"/>
</dbReference>
<dbReference type="PROSITE" id="PS51194">
    <property type="entry name" value="HELICASE_CTER"/>
    <property type="match status" value="1"/>
</dbReference>
<dbReference type="NCBIfam" id="TIGR00595">
    <property type="entry name" value="priA"/>
    <property type="match status" value="1"/>
</dbReference>
<dbReference type="SMART" id="SM00487">
    <property type="entry name" value="DEXDc"/>
    <property type="match status" value="1"/>
</dbReference>
<dbReference type="CDD" id="cd17929">
    <property type="entry name" value="DEXHc_priA"/>
    <property type="match status" value="1"/>
</dbReference>
<feature type="domain" description="Helicase C-terminal" evidence="14">
    <location>
        <begin position="586"/>
        <end position="760"/>
    </location>
</feature>
<dbReference type="InterPro" id="IPR042115">
    <property type="entry name" value="PriA_3primeBD_sf"/>
</dbReference>
<gene>
    <name evidence="12 15" type="primary">priA</name>
    <name evidence="15" type="ORF">K4G66_21585</name>
</gene>
<dbReference type="EMBL" id="CP120682">
    <property type="protein sequence ID" value="WKN34972.1"/>
    <property type="molecule type" value="Genomic_DNA"/>
</dbReference>
<keyword evidence="2 12" id="KW-0235">DNA replication</keyword>
<keyword evidence="5 12" id="KW-0378">Hydrolase</keyword>
<evidence type="ECO:0000256" key="5">
    <source>
        <dbReference type="ARBA" id="ARBA00022801"/>
    </source>
</evidence>
<sequence>MSDSQSIALNVEAPDERLTWFADIILPVPLPRMFTYRIPRTMEEIVQIGSRVIVQFGSKRVLTGVVGKLHNDPPKKYNARYILEVLDENPIVEPVQIKLFDWIADYYVCTVGEVLNIALPSGLKLSSESKAQLNPDFFSEDHSLEEMAVEFSEKEKLVLEALKEKSSLTYNEIGELLQEKSFYNTIKSLIAKEAILIYEEVKEKYKPKVIKKLRLASAYAQHPDKLEELFTLLEKRAKQLDVVMAYMHAVPQYRSAKENKAGIAKSQLMDRNLSTSSVNTLVKNGIFEEFEEVVSRFEATSPTQERVFLTDYQQQARQEILHQFQTKDTVLLHGITGSGKTEIYIDLIQEVLNAGGQVLYLLPEIALTTQIVLRLKKIFGDRMGIYHSRFSDNERVEVWQGILAGDYPLVVGVRSAVLLPFDNLSLIIVDEEHETSYKQFDPAPRYHARDVALMLARLHHSKTLLGSATPSIESYYHASHAKYGLVTLNKRYGNAQLPNIELVDIKAERKQKTMKEDFTSGLLDAMQAVLDNKEQAIIFQNRRGYAPYLHCEDCAHIPKCQNCDVSLTYHQYARELRCHYCGHHEGVHQECEACGSTRIRTAGFGTEKLEEEIQTLLPQSRVQRMDLDTTRKKNSYEQIIESFAGRELDFLVGTQMVSKGLDFDGVSLVGILDADRMIHFPDFRSHERTFQLITQVSGRSGRRDKVGRVIIQTTNLKQPILHKIIANDYLGLFEEEIHEREVYNYPPFVRVIRLTVKNPDKRTVDLAAAHLAHILKDRIGSSRVLGPEEPLISRLRNQYLIQLVIKLEKHLQLRAIKTILRDESVKLCKEKAFKKTNVVIDVDPY</sequence>
<keyword evidence="7 12" id="KW-0862">Zinc</keyword>
<comment type="catalytic activity">
    <reaction evidence="12">
        <text>Couples ATP hydrolysis with the unwinding of duplex DNA by translocating in the 3'-5' direction.</text>
        <dbReference type="EC" id="5.6.2.4"/>
    </reaction>
</comment>
<dbReference type="PANTHER" id="PTHR30580:SF0">
    <property type="entry name" value="PRIMOSOMAL PROTEIN N"/>
    <property type="match status" value="1"/>
</dbReference>
<dbReference type="InterPro" id="IPR041222">
    <property type="entry name" value="PriA_3primeBD"/>
</dbReference>
<keyword evidence="3 12" id="KW-0479">Metal-binding</keyword>
<reference evidence="15" key="2">
    <citation type="journal article" date="2024" name="Antonie Van Leeuwenhoek">
        <title>Roseihalotalea indica gen. nov., sp. nov., a halophilic Bacteroidetes from mesopelagic Southwest Indian Ocean with higher carbohydrate metabolic potential.</title>
        <authorList>
            <person name="Chen B."/>
            <person name="Zhang M."/>
            <person name="Lin D."/>
            <person name="Ye J."/>
            <person name="Tang K."/>
        </authorList>
    </citation>
    <scope>NUCLEOTIDE SEQUENCE</scope>
    <source>
        <strain evidence="15">TK19036</strain>
    </source>
</reference>
<protein>
    <recommendedName>
        <fullName evidence="12">Replication restart protein PriA</fullName>
    </recommendedName>
    <alternativeName>
        <fullName evidence="12">ATP-dependent DNA helicase PriA</fullName>
        <ecNumber evidence="12">5.6.2.4</ecNumber>
    </alternativeName>
    <alternativeName>
        <fullName evidence="12">DNA 3'-5' helicase PriA</fullName>
    </alternativeName>
</protein>
<evidence type="ECO:0000256" key="4">
    <source>
        <dbReference type="ARBA" id="ARBA00022741"/>
    </source>
</evidence>
<name>A0AA49GHV0_9BACT</name>
<evidence type="ECO:0000256" key="9">
    <source>
        <dbReference type="ARBA" id="ARBA00023125"/>
    </source>
</evidence>
<comment type="similarity">
    <text evidence="12">Belongs to the helicase family. PriA subfamily.</text>
</comment>
<keyword evidence="1 12" id="KW-0639">Primosome</keyword>
<dbReference type="AlphaFoldDB" id="A0AA49GHV0"/>
<keyword evidence="4 12" id="KW-0547">Nucleotide-binding</keyword>
<dbReference type="PANTHER" id="PTHR30580">
    <property type="entry name" value="PRIMOSOMAL PROTEIN N"/>
    <property type="match status" value="1"/>
</dbReference>
<evidence type="ECO:0000259" key="14">
    <source>
        <dbReference type="PROSITE" id="PS51194"/>
    </source>
</evidence>
<reference evidence="15" key="1">
    <citation type="journal article" date="2023" name="Comput. Struct. Biotechnol. J.">
        <title>Discovery of a novel marine Bacteroidetes with a rich repertoire of carbohydrate-active enzymes.</title>
        <authorList>
            <person name="Chen B."/>
            <person name="Liu G."/>
            <person name="Chen Q."/>
            <person name="Wang H."/>
            <person name="Liu L."/>
            <person name="Tang K."/>
        </authorList>
    </citation>
    <scope>NUCLEOTIDE SEQUENCE</scope>
    <source>
        <strain evidence="15">TK19036</strain>
    </source>
</reference>
<dbReference type="SMART" id="SM00490">
    <property type="entry name" value="HELICc"/>
    <property type="match status" value="1"/>
</dbReference>
<dbReference type="GO" id="GO:0005524">
    <property type="term" value="F:ATP binding"/>
    <property type="evidence" value="ECO:0007669"/>
    <property type="project" value="UniProtKB-UniRule"/>
</dbReference>
<dbReference type="GO" id="GO:0043138">
    <property type="term" value="F:3'-5' DNA helicase activity"/>
    <property type="evidence" value="ECO:0007669"/>
    <property type="project" value="UniProtKB-EC"/>
</dbReference>
<dbReference type="Pfam" id="PF00270">
    <property type="entry name" value="DEAD"/>
    <property type="match status" value="1"/>
</dbReference>
<feature type="binding site" evidence="12">
    <location>
        <position position="594"/>
    </location>
    <ligand>
        <name>Zn(2+)</name>
        <dbReference type="ChEBI" id="CHEBI:29105"/>
        <label>1</label>
    </ligand>
</feature>
<evidence type="ECO:0000259" key="13">
    <source>
        <dbReference type="PROSITE" id="PS51192"/>
    </source>
</evidence>
<comment type="catalytic activity">
    <reaction evidence="11 12">
        <text>ATP + H2O = ADP + phosphate + H(+)</text>
        <dbReference type="Rhea" id="RHEA:13065"/>
        <dbReference type="ChEBI" id="CHEBI:15377"/>
        <dbReference type="ChEBI" id="CHEBI:15378"/>
        <dbReference type="ChEBI" id="CHEBI:30616"/>
        <dbReference type="ChEBI" id="CHEBI:43474"/>
        <dbReference type="ChEBI" id="CHEBI:456216"/>
        <dbReference type="EC" id="5.6.2.4"/>
    </reaction>
</comment>
<dbReference type="PROSITE" id="PS51192">
    <property type="entry name" value="HELICASE_ATP_BIND_1"/>
    <property type="match status" value="1"/>
</dbReference>
<feature type="binding site" evidence="12">
    <location>
        <position position="578"/>
    </location>
    <ligand>
        <name>Zn(2+)</name>
        <dbReference type="ChEBI" id="CHEBI:29105"/>
        <label>2</label>
    </ligand>
</feature>
<feature type="binding site" evidence="12">
    <location>
        <position position="551"/>
    </location>
    <ligand>
        <name>Zn(2+)</name>
        <dbReference type="ChEBI" id="CHEBI:29105"/>
        <label>1</label>
    </ligand>
</feature>
<evidence type="ECO:0000256" key="10">
    <source>
        <dbReference type="ARBA" id="ARBA00023235"/>
    </source>
</evidence>
<dbReference type="InterPro" id="IPR040498">
    <property type="entry name" value="PriA_CRR"/>
</dbReference>
<evidence type="ECO:0000256" key="7">
    <source>
        <dbReference type="ARBA" id="ARBA00022833"/>
    </source>
</evidence>
<feature type="binding site" evidence="12">
    <location>
        <position position="591"/>
    </location>
    <ligand>
        <name>Zn(2+)</name>
        <dbReference type="ChEBI" id="CHEBI:29105"/>
        <label>1</label>
    </ligand>
</feature>
<dbReference type="Gene3D" id="3.40.1440.60">
    <property type="entry name" value="PriA, 3(prime) DNA-binding domain"/>
    <property type="match status" value="1"/>
</dbReference>
<keyword evidence="9 12" id="KW-0238">DNA-binding</keyword>
<feature type="domain" description="Helicase ATP-binding" evidence="13">
    <location>
        <begin position="321"/>
        <end position="488"/>
    </location>
</feature>
<dbReference type="GO" id="GO:1990077">
    <property type="term" value="C:primosome complex"/>
    <property type="evidence" value="ECO:0007669"/>
    <property type="project" value="UniProtKB-UniRule"/>
</dbReference>
<dbReference type="GO" id="GO:0003677">
    <property type="term" value="F:DNA binding"/>
    <property type="evidence" value="ECO:0007669"/>
    <property type="project" value="UniProtKB-UniRule"/>
</dbReference>
<dbReference type="InterPro" id="IPR041236">
    <property type="entry name" value="PriA_C"/>
</dbReference>
<evidence type="ECO:0000256" key="11">
    <source>
        <dbReference type="ARBA" id="ARBA00048988"/>
    </source>
</evidence>
<evidence type="ECO:0000256" key="12">
    <source>
        <dbReference type="HAMAP-Rule" id="MF_00983"/>
    </source>
</evidence>
<feature type="binding site" evidence="12">
    <location>
        <position position="563"/>
    </location>
    <ligand>
        <name>Zn(2+)</name>
        <dbReference type="ChEBI" id="CHEBI:29105"/>
        <label>2</label>
    </ligand>
</feature>
<keyword evidence="6 12" id="KW-0347">Helicase</keyword>
<dbReference type="InterPro" id="IPR014001">
    <property type="entry name" value="Helicase_ATP-bd"/>
</dbReference>
<keyword evidence="10 12" id="KW-0413">Isomerase</keyword>
<keyword evidence="8 12" id="KW-0067">ATP-binding</keyword>
<comment type="function">
    <text evidence="12">Initiates the restart of stalled replication forks, which reloads the replicative helicase on sites other than the origin of replication. Recognizes and binds to abandoned replication forks and remodels them to uncover a helicase loading site. Promotes assembly of the primosome at these replication forks.</text>
</comment>
<feature type="binding site" evidence="12">
    <location>
        <position position="560"/>
    </location>
    <ligand>
        <name>Zn(2+)</name>
        <dbReference type="ChEBI" id="CHEBI:29105"/>
        <label>2</label>
    </ligand>
</feature>
<dbReference type="InterPro" id="IPR011545">
    <property type="entry name" value="DEAD/DEAH_box_helicase_dom"/>
</dbReference>
<dbReference type="GO" id="GO:0006302">
    <property type="term" value="P:double-strand break repair"/>
    <property type="evidence" value="ECO:0007669"/>
    <property type="project" value="InterPro"/>
</dbReference>
<dbReference type="EC" id="5.6.2.4" evidence="12"/>
<organism evidence="15">
    <name type="scientific">Roseihalotalea indica</name>
    <dbReference type="NCBI Taxonomy" id="2867963"/>
    <lineage>
        <taxon>Bacteria</taxon>
        <taxon>Pseudomonadati</taxon>
        <taxon>Bacteroidota</taxon>
        <taxon>Cytophagia</taxon>
        <taxon>Cytophagales</taxon>
        <taxon>Catalimonadaceae</taxon>
        <taxon>Roseihalotalea</taxon>
    </lineage>
</organism>
<dbReference type="FunFam" id="3.40.1440.60:FF:000001">
    <property type="entry name" value="Primosomal protein N"/>
    <property type="match status" value="1"/>
</dbReference>
<dbReference type="GO" id="GO:0008270">
    <property type="term" value="F:zinc ion binding"/>
    <property type="evidence" value="ECO:0007669"/>
    <property type="project" value="UniProtKB-UniRule"/>
</dbReference>
<dbReference type="Pfam" id="PF18319">
    <property type="entry name" value="Zn_ribbon_PriA"/>
    <property type="match status" value="1"/>
</dbReference>
<dbReference type="Pfam" id="PF00271">
    <property type="entry name" value="Helicase_C"/>
    <property type="match status" value="1"/>
</dbReference>
<dbReference type="InterPro" id="IPR005259">
    <property type="entry name" value="PriA"/>
</dbReference>
<dbReference type="HAMAP" id="MF_00983">
    <property type="entry name" value="PriA"/>
    <property type="match status" value="1"/>
</dbReference>
<dbReference type="SUPFAM" id="SSF52540">
    <property type="entry name" value="P-loop containing nucleoside triphosphate hydrolases"/>
    <property type="match status" value="2"/>
</dbReference>
<dbReference type="Pfam" id="PF17764">
    <property type="entry name" value="PriA_3primeBD"/>
    <property type="match status" value="1"/>
</dbReference>
<dbReference type="InterPro" id="IPR027417">
    <property type="entry name" value="P-loop_NTPase"/>
</dbReference>
<dbReference type="GO" id="GO:0006310">
    <property type="term" value="P:DNA recombination"/>
    <property type="evidence" value="ECO:0007669"/>
    <property type="project" value="InterPro"/>
</dbReference>
<dbReference type="FunFam" id="3.40.50.300:FF:000489">
    <property type="entry name" value="Primosome assembly protein PriA"/>
    <property type="match status" value="1"/>
</dbReference>
<accession>A0AA49GHV0</accession>
<comment type="subunit">
    <text evidence="12">Component of the replication restart primosome.</text>
</comment>
<dbReference type="InterPro" id="IPR001650">
    <property type="entry name" value="Helicase_C-like"/>
</dbReference>
<evidence type="ECO:0000256" key="2">
    <source>
        <dbReference type="ARBA" id="ARBA00022705"/>
    </source>
</evidence>
<evidence type="ECO:0000256" key="3">
    <source>
        <dbReference type="ARBA" id="ARBA00022723"/>
    </source>
</evidence>